<dbReference type="Proteomes" id="UP001500457">
    <property type="component" value="Unassembled WGS sequence"/>
</dbReference>
<dbReference type="RefSeq" id="WP_274231528.1">
    <property type="nucleotide sequence ID" value="NZ_BAABHQ010000016.1"/>
</dbReference>
<keyword evidence="2" id="KW-1133">Transmembrane helix</keyword>
<proteinExistence type="predicted"/>
<evidence type="ECO:0000256" key="2">
    <source>
        <dbReference type="SAM" id="Phobius"/>
    </source>
</evidence>
<dbReference type="InterPro" id="IPR021403">
    <property type="entry name" value="DUF3043"/>
</dbReference>
<comment type="caution">
    <text evidence="3">The sequence shown here is derived from an EMBL/GenBank/DDBJ whole genome shotgun (WGS) entry which is preliminary data.</text>
</comment>
<evidence type="ECO:0000313" key="4">
    <source>
        <dbReference type="Proteomes" id="UP001500457"/>
    </source>
</evidence>
<keyword evidence="2" id="KW-0812">Transmembrane</keyword>
<feature type="transmembrane region" description="Helical" evidence="2">
    <location>
        <begin position="131"/>
        <end position="150"/>
    </location>
</feature>
<accession>A0ABP9EW42</accession>
<feature type="compositionally biased region" description="Basic and acidic residues" evidence="1">
    <location>
        <begin position="22"/>
        <end position="35"/>
    </location>
</feature>
<feature type="region of interest" description="Disordered" evidence="1">
    <location>
        <begin position="1"/>
        <end position="108"/>
    </location>
</feature>
<evidence type="ECO:0000256" key="1">
    <source>
        <dbReference type="SAM" id="MobiDB-lite"/>
    </source>
</evidence>
<feature type="compositionally biased region" description="Basic and acidic residues" evidence="1">
    <location>
        <begin position="78"/>
        <end position="96"/>
    </location>
</feature>
<dbReference type="EMBL" id="BAABHQ010000016">
    <property type="protein sequence ID" value="GAA4888519.1"/>
    <property type="molecule type" value="Genomic_DNA"/>
</dbReference>
<dbReference type="Pfam" id="PF11241">
    <property type="entry name" value="DUF3043"/>
    <property type="match status" value="1"/>
</dbReference>
<name>A0ABP9EW42_9PSEU</name>
<keyword evidence="2" id="KW-0472">Membrane</keyword>
<reference evidence="4" key="1">
    <citation type="journal article" date="2019" name="Int. J. Syst. Evol. Microbiol.">
        <title>The Global Catalogue of Microorganisms (GCM) 10K type strain sequencing project: providing services to taxonomists for standard genome sequencing and annotation.</title>
        <authorList>
            <consortium name="The Broad Institute Genomics Platform"/>
            <consortium name="The Broad Institute Genome Sequencing Center for Infectious Disease"/>
            <person name="Wu L."/>
            <person name="Ma J."/>
        </authorList>
    </citation>
    <scope>NUCLEOTIDE SEQUENCE [LARGE SCALE GENOMIC DNA]</scope>
    <source>
        <strain evidence="4">JCM 17983</strain>
    </source>
</reference>
<sequence length="225" mass="24824">MKFLRRGSATSPESVDGPSDEAAEREAVVVGERGRSQTAGKGRPTPSRRDAEGRRRGPVAPAPKTQREAIKRARALRGSKEDRRKSSADRKQAAADRRKRMMAGDDSVLLPRDRGPARAYARDLVDARRNLMGLFMPLAVVIFVTVIVPVPAVQTAGSLICLVMLVMMALEGVLLGRYVVTRVRSRFPKEQIGGLSYGWYAFTRATQLRRLRMPAPRVARGTTID</sequence>
<evidence type="ECO:0000313" key="3">
    <source>
        <dbReference type="EMBL" id="GAA4888519.1"/>
    </source>
</evidence>
<keyword evidence="4" id="KW-1185">Reference proteome</keyword>
<feature type="transmembrane region" description="Helical" evidence="2">
    <location>
        <begin position="156"/>
        <end position="180"/>
    </location>
</feature>
<gene>
    <name evidence="3" type="ORF">GCM10023203_46980</name>
</gene>
<organism evidence="3 4">
    <name type="scientific">Actinomycetospora straminea</name>
    <dbReference type="NCBI Taxonomy" id="663607"/>
    <lineage>
        <taxon>Bacteria</taxon>
        <taxon>Bacillati</taxon>
        <taxon>Actinomycetota</taxon>
        <taxon>Actinomycetes</taxon>
        <taxon>Pseudonocardiales</taxon>
        <taxon>Pseudonocardiaceae</taxon>
        <taxon>Actinomycetospora</taxon>
    </lineage>
</organism>
<protein>
    <submittedName>
        <fullName evidence="3">DUF3043 domain-containing protein</fullName>
    </submittedName>
</protein>